<proteinExistence type="inferred from homology"/>
<keyword evidence="5" id="KW-0413">Isomerase</keyword>
<comment type="similarity">
    <text evidence="1">Belongs to the HAD-like hydrolase superfamily. CbbY/CbbZ/Gph/YieH family.</text>
</comment>
<dbReference type="GO" id="GO:0008801">
    <property type="term" value="F:beta-phosphoglucomutase activity"/>
    <property type="evidence" value="ECO:0007669"/>
    <property type="project" value="UniProtKB-EC"/>
</dbReference>
<dbReference type="NCBIfam" id="TIGR02009">
    <property type="entry name" value="PGMB-YQAB-SF"/>
    <property type="match status" value="1"/>
</dbReference>
<dbReference type="SUPFAM" id="SSF56784">
    <property type="entry name" value="HAD-like"/>
    <property type="match status" value="1"/>
</dbReference>
<dbReference type="RefSeq" id="WP_207090725.1">
    <property type="nucleotide sequence ID" value="NZ_JAFLQW010000672.1"/>
</dbReference>
<evidence type="ECO:0000259" key="2">
    <source>
        <dbReference type="Pfam" id="PF03632"/>
    </source>
</evidence>
<dbReference type="InterPro" id="IPR008928">
    <property type="entry name" value="6-hairpin_glycosidase_sf"/>
</dbReference>
<sequence>MYATDWTITERNFDPANEPDHHETVFTLGNGYLGTRGTFEEGYPGAKPATLINGLYDKVAIVHTELANCPDWLPMVVSVGGEYFSLDRGEILHYERQLDMQRGILSRQIRWRSPQGKTLDLHFERFTSLADHHVAAIRLSVTPVDFSDIVEIQAGLDGHPDNQGIKHWKWISQGLTHANSEESTRSLPFSLLPSEFDGVWMQLYTVHSGIELGMATQLDVKNGNHETLPVFAMTTPGYPTLTTRFTGHRGQTVTLEKLVTIYSSQDTEAPTQEAIAKLSQLKDYETLRDEHTAAWARLWEQSDVVIEGDLKAQQAIRYSLFQLLQAAPHHDSHVSIPAKTLSGFGYRGHVFWDTEIFLLPFLSYTQPAIARNALTYRYHTLPGARRKAADSGYEGAMFAWESAATGDEVTPRWVPDAEGKELVRIWCGDIELHITTDVAYAAWNYWQITGDDGWMVDYGAELILDTAVFWGSRAEWNGDRNCYEIRDVIGPDENHDRVNNNTFTNRMMQWHLETAQQVLNWLQDFAPQQAQTLVQQLDLNPERLAHWNTVIERIYLPTPSETGLIEQSEGFFALKDVNLADYEPRQQSMQALLGIEATSQCQILKQPDVLMLLYLLGDRYDTQTLQANWDYYCPRTDHVYGSSLGPAIHAVLAAQLDKPMEAYQHFMRAALVDLDDVRGNACEGIHAASTGGVWQAIVFGFAGIHLTERGPIANPHLPPGWTRLKFKLSWRDRWYEFDIKQEATTVESEKTTSRLSEITATALRQGLRGVIFDLDGVLTDTAEYHYLGWKQVADEEGIPFDREANEAMRGLARRESLLTLLGTRQVSEAKMQEMMDRKNRYYVDLVAEIGPQDLLPGALEFLKELQAAGIQVAIGSSSKNAHKVVERLGIGHLVQAIADGYSVSRSKPAPDLFLHAADLVGIPPAQCIVFEDADSGVEAAKAAGMTAVGLGPVARFQDADLVLPSLEYIQWTDLLDKLAQTIRLSSELTAIGKPIGAGSV</sequence>
<keyword evidence="6" id="KW-1185">Reference proteome</keyword>
<dbReference type="PANTHER" id="PTHR11051">
    <property type="entry name" value="GLYCOSYL HYDROLASE-RELATED"/>
    <property type="match status" value="1"/>
</dbReference>
<dbReference type="InterPro" id="IPR005195">
    <property type="entry name" value="Glyco_hydro_65_M"/>
</dbReference>
<evidence type="ECO:0000313" key="6">
    <source>
        <dbReference type="Proteomes" id="UP000664844"/>
    </source>
</evidence>
<feature type="domain" description="Glycoside hydrolase family 65 central catalytic" evidence="2">
    <location>
        <begin position="317"/>
        <end position="695"/>
    </location>
</feature>
<dbReference type="InterPro" id="IPR005194">
    <property type="entry name" value="Glyco_hydro_65_C"/>
</dbReference>
<reference evidence="5 6" key="1">
    <citation type="submission" date="2021-03" db="EMBL/GenBank/DDBJ databases">
        <title>Metabolic Capacity of the Antarctic Cyanobacterium Phormidium pseudopriestleyi that Sustains Oxygenic Photosynthesis in the Presence of Hydrogen Sulfide.</title>
        <authorList>
            <person name="Lumian J.E."/>
            <person name="Jungblut A.D."/>
            <person name="Dillon M.L."/>
            <person name="Hawes I."/>
            <person name="Doran P.T."/>
            <person name="Mackey T.J."/>
            <person name="Dick G.J."/>
            <person name="Grettenberger C.L."/>
            <person name="Sumner D.Y."/>
        </authorList>
    </citation>
    <scope>NUCLEOTIDE SEQUENCE [LARGE SCALE GENOMIC DNA]</scope>
    <source>
        <strain evidence="5 6">FRX01</strain>
    </source>
</reference>
<feature type="domain" description="Glycoside hydrolase family 65 N-terminal" evidence="4">
    <location>
        <begin position="9"/>
        <end position="265"/>
    </location>
</feature>
<dbReference type="InterPro" id="IPR006439">
    <property type="entry name" value="HAD-SF_hydro_IA"/>
</dbReference>
<dbReference type="InterPro" id="IPR012341">
    <property type="entry name" value="6hp_glycosidase-like_sf"/>
</dbReference>
<dbReference type="Gene3D" id="2.70.98.40">
    <property type="entry name" value="Glycoside hydrolase, family 65, N-terminal domain"/>
    <property type="match status" value="1"/>
</dbReference>
<feature type="domain" description="Glycoside hydrolase family 65 C-terminal" evidence="3">
    <location>
        <begin position="714"/>
        <end position="751"/>
    </location>
</feature>
<dbReference type="Proteomes" id="UP000664844">
    <property type="component" value="Unassembled WGS sequence"/>
</dbReference>
<evidence type="ECO:0000256" key="1">
    <source>
        <dbReference type="ARBA" id="ARBA00006171"/>
    </source>
</evidence>
<dbReference type="InterPro" id="IPR010972">
    <property type="entry name" value="Beta-PGM"/>
</dbReference>
<dbReference type="Pfam" id="PF03632">
    <property type="entry name" value="Glyco_hydro_65m"/>
    <property type="match status" value="1"/>
</dbReference>
<dbReference type="SUPFAM" id="SSF48208">
    <property type="entry name" value="Six-hairpin glycosidases"/>
    <property type="match status" value="1"/>
</dbReference>
<dbReference type="Gene3D" id="1.50.10.10">
    <property type="match status" value="1"/>
</dbReference>
<dbReference type="SFLD" id="SFLDG01129">
    <property type="entry name" value="C1.5:_HAD__Beta-PGM__Phosphata"/>
    <property type="match status" value="1"/>
</dbReference>
<dbReference type="InterPro" id="IPR037018">
    <property type="entry name" value="GH65_N"/>
</dbReference>
<protein>
    <submittedName>
        <fullName evidence="5">Beta-phosphoglucomutase</fullName>
        <ecNumber evidence="5">5.4.2.6</ecNumber>
    </submittedName>
</protein>
<dbReference type="SFLD" id="SFLDG01135">
    <property type="entry name" value="C1.5.6:_HAD__Beta-PGM__Phospha"/>
    <property type="match status" value="1"/>
</dbReference>
<accession>A0ABS3FYW0</accession>
<gene>
    <name evidence="5" type="primary">pgmB</name>
    <name evidence="5" type="ORF">J0895_25150</name>
</gene>
<dbReference type="Gene3D" id="1.10.150.240">
    <property type="entry name" value="Putative phosphatase, domain 2"/>
    <property type="match status" value="1"/>
</dbReference>
<dbReference type="SUPFAM" id="SSF74650">
    <property type="entry name" value="Galactose mutarotase-like"/>
    <property type="match status" value="1"/>
</dbReference>
<dbReference type="SFLD" id="SFLDS00003">
    <property type="entry name" value="Haloacid_Dehalogenase"/>
    <property type="match status" value="1"/>
</dbReference>
<dbReference type="InterPro" id="IPR010976">
    <property type="entry name" value="B-phosphoglucomutase_hydrolase"/>
</dbReference>
<dbReference type="InterPro" id="IPR011013">
    <property type="entry name" value="Gal_mutarotase_sf_dom"/>
</dbReference>
<evidence type="ECO:0000259" key="4">
    <source>
        <dbReference type="Pfam" id="PF03636"/>
    </source>
</evidence>
<dbReference type="Pfam" id="PF03633">
    <property type="entry name" value="Glyco_hydro_65C"/>
    <property type="match status" value="1"/>
</dbReference>
<name>A0ABS3FYW0_9CYAN</name>
<dbReference type="Pfam" id="PF00702">
    <property type="entry name" value="Hydrolase"/>
    <property type="match status" value="1"/>
</dbReference>
<dbReference type="InterPro" id="IPR023198">
    <property type="entry name" value="PGP-like_dom2"/>
</dbReference>
<dbReference type="NCBIfam" id="TIGR01990">
    <property type="entry name" value="bPGM"/>
    <property type="match status" value="1"/>
</dbReference>
<dbReference type="NCBIfam" id="TIGR01509">
    <property type="entry name" value="HAD-SF-IA-v3"/>
    <property type="match status" value="1"/>
</dbReference>
<organism evidence="5 6">
    <name type="scientific">Phormidium pseudopriestleyi FRX01</name>
    <dbReference type="NCBI Taxonomy" id="1759528"/>
    <lineage>
        <taxon>Bacteria</taxon>
        <taxon>Bacillati</taxon>
        <taxon>Cyanobacteriota</taxon>
        <taxon>Cyanophyceae</taxon>
        <taxon>Oscillatoriophycideae</taxon>
        <taxon>Oscillatoriales</taxon>
        <taxon>Oscillatoriaceae</taxon>
        <taxon>Phormidium</taxon>
    </lineage>
</organism>
<evidence type="ECO:0000313" key="5">
    <source>
        <dbReference type="EMBL" id="MBO0352311.1"/>
    </source>
</evidence>
<dbReference type="InterPro" id="IPR036412">
    <property type="entry name" value="HAD-like_sf"/>
</dbReference>
<dbReference type="EC" id="5.4.2.6" evidence="5"/>
<dbReference type="CDD" id="cd02598">
    <property type="entry name" value="HAD_BPGM"/>
    <property type="match status" value="1"/>
</dbReference>
<comment type="caution">
    <text evidence="5">The sequence shown here is derived from an EMBL/GenBank/DDBJ whole genome shotgun (WGS) entry which is preliminary data.</text>
</comment>
<dbReference type="InterPro" id="IPR023214">
    <property type="entry name" value="HAD_sf"/>
</dbReference>
<dbReference type="EMBL" id="JAFLQW010000672">
    <property type="protein sequence ID" value="MBO0352311.1"/>
    <property type="molecule type" value="Genomic_DNA"/>
</dbReference>
<dbReference type="Gene3D" id="2.60.420.10">
    <property type="entry name" value="Maltose phosphorylase, domain 3"/>
    <property type="match status" value="1"/>
</dbReference>
<dbReference type="InterPro" id="IPR005196">
    <property type="entry name" value="Glyco_hydro_65_N"/>
</dbReference>
<dbReference type="Gene3D" id="3.40.50.1000">
    <property type="entry name" value="HAD superfamily/HAD-like"/>
    <property type="match status" value="1"/>
</dbReference>
<evidence type="ECO:0000259" key="3">
    <source>
        <dbReference type="Pfam" id="PF03633"/>
    </source>
</evidence>
<dbReference type="PANTHER" id="PTHR11051:SF8">
    <property type="entry name" value="PROTEIN-GLUCOSYLGALACTOSYLHYDROXYLYSINE GLUCOSIDASE"/>
    <property type="match status" value="1"/>
</dbReference>
<dbReference type="Pfam" id="PF03636">
    <property type="entry name" value="Glyco_hydro_65N"/>
    <property type="match status" value="1"/>
</dbReference>